<dbReference type="EMBL" id="JH711588">
    <property type="protein sequence ID" value="EIW75629.1"/>
    <property type="molecule type" value="Genomic_DNA"/>
</dbReference>
<organism evidence="1 2">
    <name type="scientific">Coniophora puteana (strain RWD-64-598)</name>
    <name type="common">Brown rot fungus</name>
    <dbReference type="NCBI Taxonomy" id="741705"/>
    <lineage>
        <taxon>Eukaryota</taxon>
        <taxon>Fungi</taxon>
        <taxon>Dikarya</taxon>
        <taxon>Basidiomycota</taxon>
        <taxon>Agaricomycotina</taxon>
        <taxon>Agaricomycetes</taxon>
        <taxon>Agaricomycetidae</taxon>
        <taxon>Boletales</taxon>
        <taxon>Coniophorineae</taxon>
        <taxon>Coniophoraceae</taxon>
        <taxon>Coniophora</taxon>
    </lineage>
</organism>
<sequence length="144" mass="15913">MRGIKPPSTKQVLPRGKVQFRVCIQVGHGRIHQSDSIQKRARNARRVFFAGKTVSCNHCSIRRLRTANFGGSSSVPQPHLGAPQRVSRCELTSRQYYLPLGWGNGRGSQALFIAAAMESPCLLGGHEVSNSIIIYPNRDMLESV</sequence>
<proteinExistence type="predicted"/>
<dbReference type="RefSeq" id="XP_007774327.1">
    <property type="nucleotide sequence ID" value="XM_007776137.1"/>
</dbReference>
<dbReference type="GeneID" id="19210934"/>
<evidence type="ECO:0000313" key="1">
    <source>
        <dbReference type="EMBL" id="EIW75629.1"/>
    </source>
</evidence>
<dbReference type="KEGG" id="cput:CONPUDRAFT_85358"/>
<name>A0A5M3M8U5_CONPW</name>
<gene>
    <name evidence="1" type="ORF">CONPUDRAFT_85358</name>
</gene>
<dbReference type="AlphaFoldDB" id="A0A5M3M8U5"/>
<keyword evidence="2" id="KW-1185">Reference proteome</keyword>
<accession>A0A5M3M8U5</accession>
<evidence type="ECO:0000313" key="2">
    <source>
        <dbReference type="Proteomes" id="UP000053558"/>
    </source>
</evidence>
<comment type="caution">
    <text evidence="1">The sequence shown here is derived from an EMBL/GenBank/DDBJ whole genome shotgun (WGS) entry which is preliminary data.</text>
</comment>
<reference evidence="2" key="1">
    <citation type="journal article" date="2012" name="Science">
        <title>The Paleozoic origin of enzymatic lignin decomposition reconstructed from 31 fungal genomes.</title>
        <authorList>
            <person name="Floudas D."/>
            <person name="Binder M."/>
            <person name="Riley R."/>
            <person name="Barry K."/>
            <person name="Blanchette R.A."/>
            <person name="Henrissat B."/>
            <person name="Martinez A.T."/>
            <person name="Otillar R."/>
            <person name="Spatafora J.W."/>
            <person name="Yadav J.S."/>
            <person name="Aerts A."/>
            <person name="Benoit I."/>
            <person name="Boyd A."/>
            <person name="Carlson A."/>
            <person name="Copeland A."/>
            <person name="Coutinho P.M."/>
            <person name="de Vries R.P."/>
            <person name="Ferreira P."/>
            <person name="Findley K."/>
            <person name="Foster B."/>
            <person name="Gaskell J."/>
            <person name="Glotzer D."/>
            <person name="Gorecki P."/>
            <person name="Heitman J."/>
            <person name="Hesse C."/>
            <person name="Hori C."/>
            <person name="Igarashi K."/>
            <person name="Jurgens J.A."/>
            <person name="Kallen N."/>
            <person name="Kersten P."/>
            <person name="Kohler A."/>
            <person name="Kuees U."/>
            <person name="Kumar T.K.A."/>
            <person name="Kuo A."/>
            <person name="LaButti K."/>
            <person name="Larrondo L.F."/>
            <person name="Lindquist E."/>
            <person name="Ling A."/>
            <person name="Lombard V."/>
            <person name="Lucas S."/>
            <person name="Lundell T."/>
            <person name="Martin R."/>
            <person name="McLaughlin D.J."/>
            <person name="Morgenstern I."/>
            <person name="Morin E."/>
            <person name="Murat C."/>
            <person name="Nagy L.G."/>
            <person name="Nolan M."/>
            <person name="Ohm R.A."/>
            <person name="Patyshakuliyeva A."/>
            <person name="Rokas A."/>
            <person name="Ruiz-Duenas F.J."/>
            <person name="Sabat G."/>
            <person name="Salamov A."/>
            <person name="Samejima M."/>
            <person name="Schmutz J."/>
            <person name="Slot J.C."/>
            <person name="St John F."/>
            <person name="Stenlid J."/>
            <person name="Sun H."/>
            <person name="Sun S."/>
            <person name="Syed K."/>
            <person name="Tsang A."/>
            <person name="Wiebenga A."/>
            <person name="Young D."/>
            <person name="Pisabarro A."/>
            <person name="Eastwood D.C."/>
            <person name="Martin F."/>
            <person name="Cullen D."/>
            <person name="Grigoriev I.V."/>
            <person name="Hibbett D.S."/>
        </authorList>
    </citation>
    <scope>NUCLEOTIDE SEQUENCE [LARGE SCALE GENOMIC DNA]</scope>
    <source>
        <strain evidence="2">RWD-64-598 SS2</strain>
    </source>
</reference>
<dbReference type="Proteomes" id="UP000053558">
    <property type="component" value="Unassembled WGS sequence"/>
</dbReference>
<protein>
    <submittedName>
        <fullName evidence="1">Uncharacterized protein</fullName>
    </submittedName>
</protein>